<feature type="transmembrane region" description="Helical" evidence="1">
    <location>
        <begin position="16"/>
        <end position="34"/>
    </location>
</feature>
<dbReference type="OrthoDB" id="517164at2"/>
<gene>
    <name evidence="2" type="ORF">H1P_420015</name>
</gene>
<sequence>MNEALLRPLVWMDYRLAFLFTAIAPLILLIWALLRKKEAIYRLLIIYWRVASLLMITLYLLIPGWTVGFISGIASRILIALTLWFWVDLNEEIKDFPQSRLKFAFTSWRWAVTLYCGLGAIASIVSLPCAFSDLAKETTVCQVWLEVPQAYRALFHAQPGNEGFLGFMGAMALTVYILYFVYFLLVRLGKQGRSALEQ</sequence>
<organism evidence="2 3">
    <name type="scientific">Hyella patelloides LEGE 07179</name>
    <dbReference type="NCBI Taxonomy" id="945734"/>
    <lineage>
        <taxon>Bacteria</taxon>
        <taxon>Bacillati</taxon>
        <taxon>Cyanobacteriota</taxon>
        <taxon>Cyanophyceae</taxon>
        <taxon>Pleurocapsales</taxon>
        <taxon>Hyellaceae</taxon>
        <taxon>Hyella</taxon>
    </lineage>
</organism>
<feature type="transmembrane region" description="Helical" evidence="1">
    <location>
        <begin position="164"/>
        <end position="185"/>
    </location>
</feature>
<dbReference type="Pfam" id="PF11375">
    <property type="entry name" value="DUF3177"/>
    <property type="match status" value="1"/>
</dbReference>
<feature type="transmembrane region" description="Helical" evidence="1">
    <location>
        <begin position="68"/>
        <end position="87"/>
    </location>
</feature>
<feature type="transmembrane region" description="Helical" evidence="1">
    <location>
        <begin position="46"/>
        <end position="62"/>
    </location>
</feature>
<evidence type="ECO:0000313" key="3">
    <source>
        <dbReference type="Proteomes" id="UP000320055"/>
    </source>
</evidence>
<evidence type="ECO:0008006" key="4">
    <source>
        <dbReference type="Google" id="ProtNLM"/>
    </source>
</evidence>
<proteinExistence type="predicted"/>
<dbReference type="EMBL" id="CAACVJ010000357">
    <property type="protein sequence ID" value="VEP16214.1"/>
    <property type="molecule type" value="Genomic_DNA"/>
</dbReference>
<keyword evidence="3" id="KW-1185">Reference proteome</keyword>
<keyword evidence="1" id="KW-0472">Membrane</keyword>
<evidence type="ECO:0000313" key="2">
    <source>
        <dbReference type="EMBL" id="VEP16214.1"/>
    </source>
</evidence>
<keyword evidence="1" id="KW-1133">Transmembrane helix</keyword>
<evidence type="ECO:0000256" key="1">
    <source>
        <dbReference type="SAM" id="Phobius"/>
    </source>
</evidence>
<name>A0A563VXN6_9CYAN</name>
<dbReference type="RefSeq" id="WP_144865972.1">
    <property type="nucleotide sequence ID" value="NZ_LR213802.1"/>
</dbReference>
<protein>
    <recommendedName>
        <fullName evidence="4">DUF3177 domain-containing protein</fullName>
    </recommendedName>
</protein>
<dbReference type="Proteomes" id="UP000320055">
    <property type="component" value="Unassembled WGS sequence"/>
</dbReference>
<feature type="transmembrane region" description="Helical" evidence="1">
    <location>
        <begin position="108"/>
        <end position="127"/>
    </location>
</feature>
<dbReference type="InterPro" id="IPR021515">
    <property type="entry name" value="DUF3177"/>
</dbReference>
<reference evidence="2 3" key="1">
    <citation type="submission" date="2019-01" db="EMBL/GenBank/DDBJ databases">
        <authorList>
            <person name="Brito A."/>
        </authorList>
    </citation>
    <scope>NUCLEOTIDE SEQUENCE [LARGE SCALE GENOMIC DNA]</scope>
    <source>
        <strain evidence="2">1</strain>
    </source>
</reference>
<dbReference type="AlphaFoldDB" id="A0A563VXN6"/>
<keyword evidence="1" id="KW-0812">Transmembrane</keyword>
<accession>A0A563VXN6</accession>